<dbReference type="AlphaFoldDB" id="D5ZY34"/>
<dbReference type="CDD" id="cd05930">
    <property type="entry name" value="A_NRPS"/>
    <property type="match status" value="1"/>
</dbReference>
<sequence>MVLETAHGPAADPRIHRQGSAVEIDLPRALVDRADALARERGATRFMVLLAAAQTVLARWTGQTDICVGTPVAGRGRLELEPLVGFFVNTVVLRTDLSGRPAFHTLVDRVRDVVLGAFDHQEVPFEQVVGRLRPKRDLSRNPLFQAMVDVQESSATGIGLPGLETADVALPWGSAKFDLTATFVVRPDRFALNVEYAADLFDPDTATRFAHHVGRVLEALLADPTARADEAALLSADERRHLVADAGRDAEPAPPFEVAGPPHAPAVVCEGTTLDYARLDALTGGLAAALIRAGTAPGDAVGVCVDRGVWSVAAMLAVWRAGGVYVPLDPRLPGERLRYMGEEAAVRHLVCDAGTRDRAAALGAVAVDVGDVLPDPDGPRHAPRRDDLAYVIFTSGSTGRPKAVGIEHHALDAHVATAREAFGLTARDRVLTFASTSFDASLEQILPALSTGATVLVRPDDIWAPEELAARVAAERVTVMELTPSYWTELVARLDVLAPRLASLRLLVTGGEALPADPLERWFAHLPGVPVVNTYGPTEAVISATAHTVTSAPAGRVPIGRPLGSRRAHVVDPLGEPVPPGVPGELVLGGPELARGYLGRPALTAERFVPDPFGTPGGRLYRTGDVVRRLPGGELKFLGRNDDQVKIRGFRVEPGEAEAVLRAHPGVSGAAVVVRTLNGETALVGYAAGGGLSQESLRTHCRARLPHYLVPSAFVLLDALPLTVQGKLDTAALPEPAAPAPHAGVAPRTPAETVVAQIWCEVLDLPKVGVHDDFFALGGHSLRAVAVASRLRTAFDCPFQVRDLFEHPTVERLAAEVERRLLELISQMSDDEIDLSLTADL</sequence>
<organism evidence="5 6">
    <name type="scientific">Streptomyces viridosporus (strain ATCC 14672 / DSM 40746 / JCM 4963 / KCTC 9882 / NRRL B-12104 / FH 1290)</name>
    <name type="common">Streptomyces ghanaensis</name>
    <dbReference type="NCBI Taxonomy" id="566461"/>
    <lineage>
        <taxon>Bacteria</taxon>
        <taxon>Bacillati</taxon>
        <taxon>Actinomycetota</taxon>
        <taxon>Actinomycetes</taxon>
        <taxon>Kitasatosporales</taxon>
        <taxon>Streptomycetaceae</taxon>
        <taxon>Streptomyces</taxon>
    </lineage>
</organism>
<dbReference type="NCBIfam" id="TIGR01733">
    <property type="entry name" value="AA-adenyl-dom"/>
    <property type="match status" value="1"/>
</dbReference>
<dbReference type="GO" id="GO:0031177">
    <property type="term" value="F:phosphopantetheine binding"/>
    <property type="evidence" value="ECO:0007669"/>
    <property type="project" value="InterPro"/>
</dbReference>
<dbReference type="InterPro" id="IPR020845">
    <property type="entry name" value="AMP-binding_CS"/>
</dbReference>
<dbReference type="EMBL" id="DS999641">
    <property type="protein sequence ID" value="EFE71032.2"/>
    <property type="molecule type" value="Genomic_DNA"/>
</dbReference>
<evidence type="ECO:0000256" key="3">
    <source>
        <dbReference type="ARBA" id="ARBA00022553"/>
    </source>
</evidence>
<evidence type="ECO:0000256" key="2">
    <source>
        <dbReference type="ARBA" id="ARBA00022450"/>
    </source>
</evidence>
<evidence type="ECO:0000259" key="4">
    <source>
        <dbReference type="PROSITE" id="PS50075"/>
    </source>
</evidence>
<dbReference type="InterPro" id="IPR020806">
    <property type="entry name" value="PKS_PP-bd"/>
</dbReference>
<dbReference type="InterPro" id="IPR001242">
    <property type="entry name" value="Condensation_dom"/>
</dbReference>
<dbReference type="Pfam" id="PF00550">
    <property type="entry name" value="PP-binding"/>
    <property type="match status" value="1"/>
</dbReference>
<dbReference type="Gene3D" id="3.30.300.30">
    <property type="match status" value="1"/>
</dbReference>
<dbReference type="PROSITE" id="PS00455">
    <property type="entry name" value="AMP_BINDING"/>
    <property type="match status" value="1"/>
</dbReference>
<dbReference type="Gene3D" id="3.30.559.30">
    <property type="entry name" value="Nonribosomal peptide synthetase, condensation domain"/>
    <property type="match status" value="1"/>
</dbReference>
<dbReference type="eggNOG" id="COG1020">
    <property type="taxonomic scope" value="Bacteria"/>
</dbReference>
<dbReference type="PROSITE" id="PS00012">
    <property type="entry name" value="PHOSPHOPANTETHEINE"/>
    <property type="match status" value="1"/>
</dbReference>
<dbReference type="SUPFAM" id="SSF47336">
    <property type="entry name" value="ACP-like"/>
    <property type="match status" value="1"/>
</dbReference>
<dbReference type="PANTHER" id="PTHR45527:SF1">
    <property type="entry name" value="FATTY ACID SYNTHASE"/>
    <property type="match status" value="1"/>
</dbReference>
<name>D5ZY34_STRV1</name>
<dbReference type="GO" id="GO:0043041">
    <property type="term" value="P:amino acid activation for nonribosomal peptide biosynthetic process"/>
    <property type="evidence" value="ECO:0007669"/>
    <property type="project" value="TreeGrafter"/>
</dbReference>
<dbReference type="Gene3D" id="3.30.559.10">
    <property type="entry name" value="Chloramphenicol acetyltransferase-like domain"/>
    <property type="match status" value="1"/>
</dbReference>
<protein>
    <submittedName>
        <fullName evidence="5">PvdD</fullName>
    </submittedName>
</protein>
<keyword evidence="3" id="KW-0597">Phosphoprotein</keyword>
<accession>D5ZY34</accession>
<proteinExistence type="predicted"/>
<feature type="domain" description="Carrier" evidence="4">
    <location>
        <begin position="746"/>
        <end position="821"/>
    </location>
</feature>
<dbReference type="GO" id="GO:0009239">
    <property type="term" value="P:enterobactin biosynthetic process"/>
    <property type="evidence" value="ECO:0007669"/>
    <property type="project" value="TreeGrafter"/>
</dbReference>
<reference evidence="6" key="1">
    <citation type="submission" date="2008-12" db="EMBL/GenBank/DDBJ databases">
        <title>Annotation of Streptomyces ghanaensis ATCC 14672.</title>
        <authorList>
            <consortium name="The Broad Institute Genome Sequencing Platform"/>
            <consortium name="Broad Institute Microbial Sequencing Center"/>
            <person name="Fischbach M."/>
            <person name="Ward D."/>
            <person name="Young S."/>
            <person name="Kodira C.D."/>
            <person name="Zeng Q."/>
            <person name="Koehrsen M."/>
            <person name="Godfrey P."/>
            <person name="Alvarado L."/>
            <person name="Berlin A.M."/>
            <person name="Borenstein D."/>
            <person name="Chen Z."/>
            <person name="Engels R."/>
            <person name="Freedman E."/>
            <person name="Gellesch M."/>
            <person name="Goldberg J."/>
            <person name="Griggs A."/>
            <person name="Gujja S."/>
            <person name="Heiman D.I."/>
            <person name="Hepburn T.A."/>
            <person name="Howarth C."/>
            <person name="Jen D."/>
            <person name="Larson L."/>
            <person name="Lewis B."/>
            <person name="Mehta T."/>
            <person name="Park D."/>
            <person name="Pearson M."/>
            <person name="Roberts A."/>
            <person name="Saif S."/>
            <person name="Shea T.D."/>
            <person name="Shenoy N."/>
            <person name="Sisk P."/>
            <person name="Stolte C."/>
            <person name="Sykes S.N."/>
            <person name="Walk T."/>
            <person name="White J."/>
            <person name="Yandava C."/>
            <person name="Straight P."/>
            <person name="Clardy J."/>
            <person name="Hung D."/>
            <person name="Kolter R."/>
            <person name="Mekalanos J."/>
            <person name="Walker S."/>
            <person name="Walsh C.T."/>
            <person name="Wieland B.L.C."/>
            <person name="Ilzarbe M."/>
            <person name="Galagan J."/>
            <person name="Nusbaum C."/>
            <person name="Birren B."/>
        </authorList>
    </citation>
    <scope>NUCLEOTIDE SEQUENCE [LARGE SCALE GENOMIC DNA]</scope>
    <source>
        <strain evidence="6">ATCC 14672 / DSM 40746 / JCM 4963 / KCTC 9882 / NRRL B-12104 / FH 1290</strain>
    </source>
</reference>
<dbReference type="InterPro" id="IPR025110">
    <property type="entry name" value="AMP-bd_C"/>
</dbReference>
<dbReference type="GO" id="GO:0005829">
    <property type="term" value="C:cytosol"/>
    <property type="evidence" value="ECO:0007669"/>
    <property type="project" value="TreeGrafter"/>
</dbReference>
<dbReference type="Gene3D" id="1.10.1200.10">
    <property type="entry name" value="ACP-like"/>
    <property type="match status" value="1"/>
</dbReference>
<dbReference type="InterPro" id="IPR006162">
    <property type="entry name" value="Ppantetheine_attach_site"/>
</dbReference>
<dbReference type="InterPro" id="IPR045851">
    <property type="entry name" value="AMP-bd_C_sf"/>
</dbReference>
<dbReference type="CDD" id="cd19531">
    <property type="entry name" value="LCL_NRPS-like"/>
    <property type="match status" value="1"/>
</dbReference>
<dbReference type="GO" id="GO:0047527">
    <property type="term" value="F:2,3-dihydroxybenzoate-serine ligase activity"/>
    <property type="evidence" value="ECO:0007669"/>
    <property type="project" value="TreeGrafter"/>
</dbReference>
<dbReference type="Pfam" id="PF00668">
    <property type="entry name" value="Condensation"/>
    <property type="match status" value="1"/>
</dbReference>
<dbReference type="InterPro" id="IPR009081">
    <property type="entry name" value="PP-bd_ACP"/>
</dbReference>
<dbReference type="SUPFAM" id="SSF56801">
    <property type="entry name" value="Acetyl-CoA synthetase-like"/>
    <property type="match status" value="1"/>
</dbReference>
<evidence type="ECO:0000313" key="6">
    <source>
        <dbReference type="Proteomes" id="UP000003824"/>
    </source>
</evidence>
<dbReference type="InterPro" id="IPR000873">
    <property type="entry name" value="AMP-dep_synth/lig_dom"/>
</dbReference>
<dbReference type="Gene3D" id="3.40.50.980">
    <property type="match status" value="2"/>
</dbReference>
<keyword evidence="2" id="KW-0596">Phosphopantetheine</keyword>
<dbReference type="Pfam" id="PF13193">
    <property type="entry name" value="AMP-binding_C"/>
    <property type="match status" value="1"/>
</dbReference>
<dbReference type="FunFam" id="3.40.50.12780:FF:000012">
    <property type="entry name" value="Non-ribosomal peptide synthetase"/>
    <property type="match status" value="1"/>
</dbReference>
<evidence type="ECO:0000313" key="5">
    <source>
        <dbReference type="EMBL" id="EFE71032.2"/>
    </source>
</evidence>
<gene>
    <name evidence="5" type="ORF">SSFG_07895</name>
</gene>
<dbReference type="InterPro" id="IPR010071">
    <property type="entry name" value="AA_adenyl_dom"/>
</dbReference>
<dbReference type="Proteomes" id="UP000003824">
    <property type="component" value="Unassembled WGS sequence"/>
</dbReference>
<dbReference type="PROSITE" id="PS50075">
    <property type="entry name" value="CARRIER"/>
    <property type="match status" value="1"/>
</dbReference>
<dbReference type="InterPro" id="IPR023213">
    <property type="entry name" value="CAT-like_dom_sf"/>
</dbReference>
<dbReference type="Gene3D" id="2.30.38.10">
    <property type="entry name" value="Luciferase, Domain 3"/>
    <property type="match status" value="1"/>
</dbReference>
<dbReference type="FunFam" id="1.10.1200.10:FF:000005">
    <property type="entry name" value="Nonribosomal peptide synthetase 1"/>
    <property type="match status" value="1"/>
</dbReference>
<comment type="cofactor">
    <cofactor evidence="1">
        <name>pantetheine 4'-phosphate</name>
        <dbReference type="ChEBI" id="CHEBI:47942"/>
    </cofactor>
</comment>
<evidence type="ECO:0000256" key="1">
    <source>
        <dbReference type="ARBA" id="ARBA00001957"/>
    </source>
</evidence>
<dbReference type="PANTHER" id="PTHR45527">
    <property type="entry name" value="NONRIBOSOMAL PEPTIDE SYNTHETASE"/>
    <property type="match status" value="1"/>
</dbReference>
<dbReference type="GO" id="GO:0009366">
    <property type="term" value="C:enterobactin synthetase complex"/>
    <property type="evidence" value="ECO:0007669"/>
    <property type="project" value="TreeGrafter"/>
</dbReference>
<dbReference type="SUPFAM" id="SSF52777">
    <property type="entry name" value="CoA-dependent acyltransferases"/>
    <property type="match status" value="1"/>
</dbReference>
<dbReference type="SMART" id="SM00823">
    <property type="entry name" value="PKS_PP"/>
    <property type="match status" value="1"/>
</dbReference>
<dbReference type="GO" id="GO:0008610">
    <property type="term" value="P:lipid biosynthetic process"/>
    <property type="evidence" value="ECO:0007669"/>
    <property type="project" value="UniProtKB-ARBA"/>
</dbReference>
<dbReference type="Pfam" id="PF00501">
    <property type="entry name" value="AMP-binding"/>
    <property type="match status" value="1"/>
</dbReference>
<dbReference type="InterPro" id="IPR036736">
    <property type="entry name" value="ACP-like_sf"/>
</dbReference>